<reference evidence="1 2" key="1">
    <citation type="submission" date="2016-04" db="EMBL/GenBank/DDBJ databases">
        <title>A degradative enzymes factory behind the ericoid mycorrhizal symbiosis.</title>
        <authorList>
            <consortium name="DOE Joint Genome Institute"/>
            <person name="Martino E."/>
            <person name="Morin E."/>
            <person name="Grelet G."/>
            <person name="Kuo A."/>
            <person name="Kohler A."/>
            <person name="Daghino S."/>
            <person name="Barry K."/>
            <person name="Choi C."/>
            <person name="Cichocki N."/>
            <person name="Clum A."/>
            <person name="Copeland A."/>
            <person name="Hainaut M."/>
            <person name="Haridas S."/>
            <person name="Labutti K."/>
            <person name="Lindquist E."/>
            <person name="Lipzen A."/>
            <person name="Khouja H.-R."/>
            <person name="Murat C."/>
            <person name="Ohm R."/>
            <person name="Olson A."/>
            <person name="Spatafora J."/>
            <person name="Veneault-Fourrey C."/>
            <person name="Henrissat B."/>
            <person name="Grigoriev I."/>
            <person name="Martin F."/>
            <person name="Perotto S."/>
        </authorList>
    </citation>
    <scope>NUCLEOTIDE SEQUENCE [LARGE SCALE GENOMIC DNA]</scope>
    <source>
        <strain evidence="1 2">E</strain>
    </source>
</reference>
<evidence type="ECO:0000313" key="1">
    <source>
        <dbReference type="EMBL" id="PMD62610.1"/>
    </source>
</evidence>
<keyword evidence="2" id="KW-1185">Reference proteome</keyword>
<dbReference type="Proteomes" id="UP000235371">
    <property type="component" value="Unassembled WGS sequence"/>
</dbReference>
<dbReference type="RefSeq" id="XP_024739514.1">
    <property type="nucleotide sequence ID" value="XM_024872072.1"/>
</dbReference>
<proteinExistence type="predicted"/>
<dbReference type="AlphaFoldDB" id="A0A2J6THV8"/>
<organism evidence="1 2">
    <name type="scientific">Hyaloscypha bicolor E</name>
    <dbReference type="NCBI Taxonomy" id="1095630"/>
    <lineage>
        <taxon>Eukaryota</taxon>
        <taxon>Fungi</taxon>
        <taxon>Dikarya</taxon>
        <taxon>Ascomycota</taxon>
        <taxon>Pezizomycotina</taxon>
        <taxon>Leotiomycetes</taxon>
        <taxon>Helotiales</taxon>
        <taxon>Hyaloscyphaceae</taxon>
        <taxon>Hyaloscypha</taxon>
        <taxon>Hyaloscypha bicolor</taxon>
    </lineage>
</organism>
<dbReference type="InParanoid" id="A0A2J6THV8"/>
<accession>A0A2J6THV8</accession>
<dbReference type="GeneID" id="36580153"/>
<name>A0A2J6THV8_9HELO</name>
<gene>
    <name evidence="1" type="ORF">K444DRAFT_346231</name>
</gene>
<dbReference type="EMBL" id="KZ613783">
    <property type="protein sequence ID" value="PMD62610.1"/>
    <property type="molecule type" value="Genomic_DNA"/>
</dbReference>
<evidence type="ECO:0000313" key="2">
    <source>
        <dbReference type="Proteomes" id="UP000235371"/>
    </source>
</evidence>
<protein>
    <submittedName>
        <fullName evidence="1">Uncharacterized protein</fullName>
    </submittedName>
</protein>
<sequence>MHPLPRPVLHGLLHPSRRRLRQATTSALRKGKKIDVHHYWYDESQLVRGMNRRWFSRVASFFVYLEGGEAGCKGSKTWFPHRMLRGKGKGSRRSTRRRHEVCPEEWQCAILD</sequence>